<dbReference type="SUPFAM" id="SSF49562">
    <property type="entry name" value="C2 domain (Calcium/lipid-binding domain, CaLB)"/>
    <property type="match status" value="2"/>
</dbReference>
<dbReference type="PANTHER" id="PTHR21254">
    <property type="entry name" value="C2 DOMAIN-CONTAINING PROTEIN 3"/>
    <property type="match status" value="1"/>
</dbReference>
<accession>A0AA39KMX0</accession>
<feature type="domain" description="C2CD3 N-terminal C2" evidence="2">
    <location>
        <begin position="9"/>
        <end position="148"/>
    </location>
</feature>
<dbReference type="InterPro" id="IPR057537">
    <property type="entry name" value="C2_C2CD3_N"/>
</dbReference>
<dbReference type="GO" id="GO:0071539">
    <property type="term" value="P:protein localization to centrosome"/>
    <property type="evidence" value="ECO:0007669"/>
    <property type="project" value="TreeGrafter"/>
</dbReference>
<gene>
    <name evidence="3" type="ORF">PV327_004798</name>
</gene>
<dbReference type="GO" id="GO:0034451">
    <property type="term" value="C:centriolar satellite"/>
    <property type="evidence" value="ECO:0007669"/>
    <property type="project" value="TreeGrafter"/>
</dbReference>
<feature type="region of interest" description="Disordered" evidence="1">
    <location>
        <begin position="567"/>
        <end position="611"/>
    </location>
</feature>
<feature type="region of interest" description="Disordered" evidence="1">
    <location>
        <begin position="1570"/>
        <end position="1603"/>
    </location>
</feature>
<reference evidence="3" key="1">
    <citation type="journal article" date="2023" name="bioRxiv">
        <title>Scaffold-level genome assemblies of two parasitoid biocontrol wasps reveal the parthenogenesis mechanism and an associated novel virus.</title>
        <authorList>
            <person name="Inwood S."/>
            <person name="Skelly J."/>
            <person name="Guhlin J."/>
            <person name="Harrop T."/>
            <person name="Goldson S."/>
            <person name="Dearden P."/>
        </authorList>
    </citation>
    <scope>NUCLEOTIDE SEQUENCE</scope>
    <source>
        <strain evidence="3">Lincoln</strain>
        <tissue evidence="3">Whole body</tissue>
    </source>
</reference>
<feature type="region of interest" description="Disordered" evidence="1">
    <location>
        <begin position="1405"/>
        <end position="1427"/>
    </location>
</feature>
<evidence type="ECO:0000313" key="4">
    <source>
        <dbReference type="Proteomes" id="UP001168972"/>
    </source>
</evidence>
<feature type="compositionally biased region" description="Basic and acidic residues" evidence="1">
    <location>
        <begin position="1316"/>
        <end position="1325"/>
    </location>
</feature>
<organism evidence="3 4">
    <name type="scientific">Microctonus hyperodae</name>
    <name type="common">Parasitoid wasp</name>
    <dbReference type="NCBI Taxonomy" id="165561"/>
    <lineage>
        <taxon>Eukaryota</taxon>
        <taxon>Metazoa</taxon>
        <taxon>Ecdysozoa</taxon>
        <taxon>Arthropoda</taxon>
        <taxon>Hexapoda</taxon>
        <taxon>Insecta</taxon>
        <taxon>Pterygota</taxon>
        <taxon>Neoptera</taxon>
        <taxon>Endopterygota</taxon>
        <taxon>Hymenoptera</taxon>
        <taxon>Apocrita</taxon>
        <taxon>Ichneumonoidea</taxon>
        <taxon>Braconidae</taxon>
        <taxon>Euphorinae</taxon>
        <taxon>Microctonus</taxon>
    </lineage>
</organism>
<feature type="compositionally biased region" description="Low complexity" evidence="1">
    <location>
        <begin position="1785"/>
        <end position="1799"/>
    </location>
</feature>
<dbReference type="InterPro" id="IPR035892">
    <property type="entry name" value="C2_domain_sf"/>
</dbReference>
<evidence type="ECO:0000259" key="2">
    <source>
        <dbReference type="Pfam" id="PF25339"/>
    </source>
</evidence>
<evidence type="ECO:0000256" key="1">
    <source>
        <dbReference type="SAM" id="MobiDB-lite"/>
    </source>
</evidence>
<dbReference type="GO" id="GO:0061511">
    <property type="term" value="P:centriole elongation"/>
    <property type="evidence" value="ECO:0007669"/>
    <property type="project" value="TreeGrafter"/>
</dbReference>
<evidence type="ECO:0000313" key="3">
    <source>
        <dbReference type="EMBL" id="KAK0167393.1"/>
    </source>
</evidence>
<feature type="compositionally biased region" description="Basic and acidic residues" evidence="1">
    <location>
        <begin position="1405"/>
        <end position="1415"/>
    </location>
</feature>
<sequence>MDSQFIVTRSLPPLVEGKIHGYLKCIIDEVIWTRRSPGNVSIIVSWWGELDNAVFRPVDGKTGNIKSDKDITETYAIKTNFELFKEYLKNSETVELAIVSDKSHQVIGKVHVTNLLEIFTVKSYSQYFPIYNEHGFRIGDVHVILKLMNIQRDAENPLKKCEVFRNKEINPRRLLKELPTTHTSVFFSDTKFNVKDPSIYDYMPLGDKNIEQNENIYQSELNDRRSNFYNATSKLNSGVTDKLVAEVVARAKKLRGEISNDSNDNDLIMCNENSPLNSFRSDGSAENEAALYEYFMGKQMSRQNEKKALETLRSHSPTPSLIDFAAETIRSCNKNTPESPVECINAKSDNPIEDLSDDPLISTNRFNIKRKIATPMDYVDSLRIVVDSLTLNSAGYRRVKSSCLTRADGIPISVTYFVQYDTVFGNVKKMNKKAINGSKPVKMCSKNQDGQIIYFNHEAVYDLPKTYLNMDIPLKFKIFNRHLNQRTPTELGIGSIYVSDAARSPHLSTTQRLAIIKKDIKIGELKVTVELGCDKIHFGKQFVEAITSTKENIPVLELSSISGNTLNRYKSAPSGEESRTNSRTTSAPDKRDNTWSTKNFSTTQRKINEEKQTNDGRIIKIGVPNYPEDKTLLHALIYIGEGKNLPASSTYLISRAFWREDRAFSRICTGTNNPFYHFHQLIPLIHDQELLNRTKDNCIIVEVYATNPTSNDNLLGIVKLSVHQLYIAYRDPNVLPHLLKSKYPVTSVDGWVPITDPVTGANYGELSALVALGTADQIALLEMTRGLRDSLVTPQTSRISTRYAANDNKNLAASCSERINRGVDFINRRPEEIINSYDHLNNPNNSQLPNMKSQECQTEILTDHDSKSQRLGEFTSQRDENTVLHAIVDRLAQALHVPKTISDQGAQTEFEFPTRDNTQNKTNKVHIIEPLCLDASNSNSFSSDSYDNSPHENFNMSREIFRSVGVGAEFDEPITQTSNTNYDATPNNPNDAGPFFTVQSDDSAKHFEDANRRDSLNSHQNPQLHSINHQSIDMDINSDEVAAFRAIVEIECALHLPKIETSDEPIEPSTYVTFQKIRTSSTDRISAYMMTNICPYSCNPKYDWRCDTKLSTDLLVKEEKRLIMKVWRVIEPDVKMEINLEKDVVIGFSAIDLSVLTAGFPIVSGWFHIIDFSGKCNGQLKVCVTPLESLATFGRFNSVASQTKIAPVNHSNNSSPYPERLNKTNEKQDNIITSEDKSREKTIDEQQIEIEPMVDMGLGLGDASMSFLSLSLKQKLSELDEIKNRLQSRLQDVTSSPIHDNFVDYLDNDYDLLEHDYENDNDDKNGNNGDDNVINTMSWSQEPIDRNLTSNRSTNVNNRFNNEQRYLSQGCSNNKAMTVETVTTDTGYSTSSNTRSEQFLMNGVHHENNSTDNKKTNTKPNKDIGNGVDNDFRFELNRDVNGHSNPYDSRNSRTNICNYQSEELKTRQKQHSNLVITTTDNPYTNENAPTQGTRVHINHLLDKLSTQLTAAPPPITNLPMKRNIMDLLSSLRRNNNNFSNDIKCNREANVRTVPTQTDVNYVNDSLSQNNSIEQMNNSPLHNGQLSNDDSEVPAKSQKREKVSTVIHEELINDDHNDTMDYDYLSTRLMTSNIRHMGSDSSFNPFLCPHIFPEISISDHESHNNEQQNSTSPSVSPEGEVIEQLDNRYIETFNATINKGLNRLRNIPDMESTSSRIPQQIPSVLNNAETFRVTPTGISENVDGNIDVTVIHKPYNDDLMASNSIESTTTISIDNDMQITSEIDDNSSLNSSNSSVSAVSRQAPDGGNPAEDPGKLFTIKNKNHSPNSPSSNS</sequence>
<feature type="compositionally biased region" description="Low complexity" evidence="1">
    <location>
        <begin position="1823"/>
        <end position="1832"/>
    </location>
</feature>
<dbReference type="Pfam" id="PF25339">
    <property type="entry name" value="C2_C2CD3_N"/>
    <property type="match status" value="1"/>
</dbReference>
<protein>
    <recommendedName>
        <fullName evidence="2">C2CD3 N-terminal C2 domain-containing protein</fullName>
    </recommendedName>
</protein>
<keyword evidence="4" id="KW-1185">Reference proteome</keyword>
<feature type="region of interest" description="Disordered" evidence="1">
    <location>
        <begin position="1660"/>
        <end position="1679"/>
    </location>
</feature>
<feature type="compositionally biased region" description="Polar residues" evidence="1">
    <location>
        <begin position="1570"/>
        <end position="1587"/>
    </location>
</feature>
<comment type="caution">
    <text evidence="3">The sequence shown here is derived from an EMBL/GenBank/DDBJ whole genome shotgun (WGS) entry which is preliminary data.</text>
</comment>
<dbReference type="EMBL" id="JAQQBR010001832">
    <property type="protein sequence ID" value="KAK0167393.1"/>
    <property type="molecule type" value="Genomic_DNA"/>
</dbReference>
<feature type="compositionally biased region" description="Polar residues" evidence="1">
    <location>
        <begin position="1664"/>
        <end position="1674"/>
    </location>
</feature>
<proteinExistence type="predicted"/>
<dbReference type="GO" id="GO:0005814">
    <property type="term" value="C:centriole"/>
    <property type="evidence" value="ECO:0007669"/>
    <property type="project" value="TreeGrafter"/>
</dbReference>
<dbReference type="GO" id="GO:0060271">
    <property type="term" value="P:cilium assembly"/>
    <property type="evidence" value="ECO:0007669"/>
    <property type="project" value="TreeGrafter"/>
</dbReference>
<feature type="region of interest" description="Disordered" evidence="1">
    <location>
        <begin position="1316"/>
        <end position="1336"/>
    </location>
</feature>
<feature type="region of interest" description="Disordered" evidence="1">
    <location>
        <begin position="1782"/>
        <end position="1832"/>
    </location>
</feature>
<name>A0AA39KMX0_MICHY</name>
<feature type="compositionally biased region" description="Polar residues" evidence="1">
    <location>
        <begin position="594"/>
        <end position="605"/>
    </location>
</feature>
<dbReference type="PANTHER" id="PTHR21254:SF1">
    <property type="entry name" value="C2 DOMAIN-CONTAINING PROTEIN 3"/>
    <property type="match status" value="1"/>
</dbReference>
<reference evidence="3" key="2">
    <citation type="submission" date="2023-03" db="EMBL/GenBank/DDBJ databases">
        <authorList>
            <person name="Inwood S.N."/>
            <person name="Skelly J.G."/>
            <person name="Guhlin J."/>
            <person name="Harrop T.W.R."/>
            <person name="Goldson S.G."/>
            <person name="Dearden P.K."/>
        </authorList>
    </citation>
    <scope>NUCLEOTIDE SEQUENCE</scope>
    <source>
        <strain evidence="3">Lincoln</strain>
        <tissue evidence="3">Whole body</tissue>
    </source>
</reference>
<dbReference type="Proteomes" id="UP001168972">
    <property type="component" value="Unassembled WGS sequence"/>
</dbReference>